<proteinExistence type="predicted"/>
<dbReference type="AlphaFoldDB" id="A0A9Q0YPC2"/>
<sequence length="172" mass="19541">MTENEHFFCAQGKQTGYIQDRLKNMRRYLPGVAKKRSSHTTLTQNTQKVLKLHADNTPPQPIPEEEQKQLASFCKRATPDLKSDIKDAMGKLYGNLKAMYSFLFVVLSLPANSKSKGAKNQALDLLIDFQPVGESVEIYLMTEHRQKQPHLLCFGSRKAPSQFFIIVDKQAI</sequence>
<protein>
    <submittedName>
        <fullName evidence="1">Uncharacterized protein</fullName>
    </submittedName>
</protein>
<accession>A0A9Q0YPC2</accession>
<evidence type="ECO:0000313" key="2">
    <source>
        <dbReference type="Proteomes" id="UP001152320"/>
    </source>
</evidence>
<reference evidence="1" key="1">
    <citation type="submission" date="2021-10" db="EMBL/GenBank/DDBJ databases">
        <title>Tropical sea cucumber genome reveals ecological adaptation and Cuvierian tubules defense mechanism.</title>
        <authorList>
            <person name="Chen T."/>
        </authorList>
    </citation>
    <scope>NUCLEOTIDE SEQUENCE</scope>
    <source>
        <strain evidence="1">Nanhai2018</strain>
        <tissue evidence="1">Muscle</tissue>
    </source>
</reference>
<evidence type="ECO:0000313" key="1">
    <source>
        <dbReference type="EMBL" id="KAJ8025226.1"/>
    </source>
</evidence>
<dbReference type="Proteomes" id="UP001152320">
    <property type="component" value="Chromosome 18"/>
</dbReference>
<gene>
    <name evidence="1" type="ORF">HOLleu_35374</name>
</gene>
<dbReference type="OrthoDB" id="8963080at2759"/>
<dbReference type="EMBL" id="JAIZAY010000018">
    <property type="protein sequence ID" value="KAJ8025226.1"/>
    <property type="molecule type" value="Genomic_DNA"/>
</dbReference>
<organism evidence="1 2">
    <name type="scientific">Holothuria leucospilota</name>
    <name type="common">Black long sea cucumber</name>
    <name type="synonym">Mertensiothuria leucospilota</name>
    <dbReference type="NCBI Taxonomy" id="206669"/>
    <lineage>
        <taxon>Eukaryota</taxon>
        <taxon>Metazoa</taxon>
        <taxon>Echinodermata</taxon>
        <taxon>Eleutherozoa</taxon>
        <taxon>Echinozoa</taxon>
        <taxon>Holothuroidea</taxon>
        <taxon>Aspidochirotacea</taxon>
        <taxon>Aspidochirotida</taxon>
        <taxon>Holothuriidae</taxon>
        <taxon>Holothuria</taxon>
    </lineage>
</organism>
<comment type="caution">
    <text evidence="1">The sequence shown here is derived from an EMBL/GenBank/DDBJ whole genome shotgun (WGS) entry which is preliminary data.</text>
</comment>
<name>A0A9Q0YPC2_HOLLE</name>
<keyword evidence="2" id="KW-1185">Reference proteome</keyword>